<dbReference type="InterPro" id="IPR013087">
    <property type="entry name" value="Znf_C2H2_type"/>
</dbReference>
<keyword evidence="3 8" id="KW-0863">Zinc-finger</keyword>
<keyword evidence="7" id="KW-0539">Nucleus</keyword>
<dbReference type="Gene3D" id="3.30.160.60">
    <property type="entry name" value="Classic Zinc Finger"/>
    <property type="match status" value="1"/>
</dbReference>
<feature type="domain" description="C2H2-type" evidence="10">
    <location>
        <begin position="62"/>
        <end position="89"/>
    </location>
</feature>
<dbReference type="GO" id="GO:0005634">
    <property type="term" value="C:nucleus"/>
    <property type="evidence" value="ECO:0007669"/>
    <property type="project" value="UniProtKB-SubCell"/>
</dbReference>
<sequence>MDSGSKMESSKQAASGGEAMTTSPEPPAAGGGGEEEVAGEEAAGSPPAAPAAAAAASPRPYYECVFCKRGFTTAQALGGHMNIHRRDRAKPPARDSPTGITSVSHNVECYNKYRHLVSPPYYPPAQSSTPIPVGAGSSFAMYYVSSGTSAAAGARLDAEGGSPSSVSPKELSLFGDGEANRDQDLHLGLGRQGHIGGGSRTPEGGLERQQSGGESERELDLELRLGRRPRH</sequence>
<name>A0A8T0UGM3_PANVG</name>
<keyword evidence="2" id="KW-0479">Metal-binding</keyword>
<dbReference type="GO" id="GO:0008270">
    <property type="term" value="F:zinc ion binding"/>
    <property type="evidence" value="ECO:0007669"/>
    <property type="project" value="UniProtKB-KW"/>
</dbReference>
<feature type="compositionally biased region" description="Basic and acidic residues" evidence="9">
    <location>
        <begin position="214"/>
        <end position="225"/>
    </location>
</feature>
<keyword evidence="4" id="KW-0862">Zinc</keyword>
<evidence type="ECO:0000256" key="2">
    <source>
        <dbReference type="ARBA" id="ARBA00022723"/>
    </source>
</evidence>
<dbReference type="EMBL" id="CM029041">
    <property type="protein sequence ID" value="KAG2623782.1"/>
    <property type="molecule type" value="Genomic_DNA"/>
</dbReference>
<dbReference type="OrthoDB" id="780709at2759"/>
<evidence type="ECO:0000256" key="1">
    <source>
        <dbReference type="ARBA" id="ARBA00004123"/>
    </source>
</evidence>
<comment type="caution">
    <text evidence="11">The sequence shown here is derived from an EMBL/GenBank/DDBJ whole genome shotgun (WGS) entry which is preliminary data.</text>
</comment>
<proteinExistence type="predicted"/>
<evidence type="ECO:0000256" key="5">
    <source>
        <dbReference type="ARBA" id="ARBA00023015"/>
    </source>
</evidence>
<evidence type="ECO:0000256" key="7">
    <source>
        <dbReference type="ARBA" id="ARBA00023242"/>
    </source>
</evidence>
<feature type="compositionally biased region" description="Gly residues" evidence="9">
    <location>
        <begin position="190"/>
        <end position="199"/>
    </location>
</feature>
<keyword evidence="6" id="KW-0804">Transcription</keyword>
<protein>
    <recommendedName>
        <fullName evidence="10">C2H2-type domain-containing protein</fullName>
    </recommendedName>
</protein>
<evidence type="ECO:0000256" key="4">
    <source>
        <dbReference type="ARBA" id="ARBA00022833"/>
    </source>
</evidence>
<dbReference type="PROSITE" id="PS00028">
    <property type="entry name" value="ZINC_FINGER_C2H2_1"/>
    <property type="match status" value="1"/>
</dbReference>
<dbReference type="Proteomes" id="UP000823388">
    <property type="component" value="Chromosome 3K"/>
</dbReference>
<evidence type="ECO:0000259" key="10">
    <source>
        <dbReference type="PROSITE" id="PS50157"/>
    </source>
</evidence>
<reference evidence="11" key="1">
    <citation type="submission" date="2020-05" db="EMBL/GenBank/DDBJ databases">
        <title>WGS assembly of Panicum virgatum.</title>
        <authorList>
            <person name="Lovell J.T."/>
            <person name="Jenkins J."/>
            <person name="Shu S."/>
            <person name="Juenger T.E."/>
            <person name="Schmutz J."/>
        </authorList>
    </citation>
    <scope>NUCLEOTIDE SEQUENCE</scope>
    <source>
        <strain evidence="11">AP13</strain>
    </source>
</reference>
<dbReference type="InterPro" id="IPR036236">
    <property type="entry name" value="Znf_C2H2_sf"/>
</dbReference>
<organism evidence="11 12">
    <name type="scientific">Panicum virgatum</name>
    <name type="common">Blackwell switchgrass</name>
    <dbReference type="NCBI Taxonomy" id="38727"/>
    <lineage>
        <taxon>Eukaryota</taxon>
        <taxon>Viridiplantae</taxon>
        <taxon>Streptophyta</taxon>
        <taxon>Embryophyta</taxon>
        <taxon>Tracheophyta</taxon>
        <taxon>Spermatophyta</taxon>
        <taxon>Magnoliopsida</taxon>
        <taxon>Liliopsida</taxon>
        <taxon>Poales</taxon>
        <taxon>Poaceae</taxon>
        <taxon>PACMAD clade</taxon>
        <taxon>Panicoideae</taxon>
        <taxon>Panicodae</taxon>
        <taxon>Paniceae</taxon>
        <taxon>Panicinae</taxon>
        <taxon>Panicum</taxon>
        <taxon>Panicum sect. Hiantes</taxon>
    </lineage>
</organism>
<evidence type="ECO:0000256" key="9">
    <source>
        <dbReference type="SAM" id="MobiDB-lite"/>
    </source>
</evidence>
<feature type="region of interest" description="Disordered" evidence="9">
    <location>
        <begin position="82"/>
        <end position="102"/>
    </location>
</feature>
<comment type="subcellular location">
    <subcellularLocation>
        <location evidence="1">Nucleus</location>
    </subcellularLocation>
</comment>
<feature type="compositionally biased region" description="Polar residues" evidence="9">
    <location>
        <begin position="1"/>
        <end position="13"/>
    </location>
</feature>
<dbReference type="AlphaFoldDB" id="A0A8T0UGM3"/>
<feature type="region of interest" description="Disordered" evidence="9">
    <location>
        <begin position="154"/>
        <end position="231"/>
    </location>
</feature>
<evidence type="ECO:0000256" key="8">
    <source>
        <dbReference type="PROSITE-ProRule" id="PRU00042"/>
    </source>
</evidence>
<evidence type="ECO:0000313" key="11">
    <source>
        <dbReference type="EMBL" id="KAG2623782.1"/>
    </source>
</evidence>
<keyword evidence="12" id="KW-1185">Reference proteome</keyword>
<dbReference type="SUPFAM" id="SSF57667">
    <property type="entry name" value="beta-beta-alpha zinc fingers"/>
    <property type="match status" value="1"/>
</dbReference>
<dbReference type="InterPro" id="IPR052426">
    <property type="entry name" value="Plant_dev_regulator"/>
</dbReference>
<gene>
    <name evidence="11" type="ORF">PVAP13_3KG080300</name>
</gene>
<evidence type="ECO:0000256" key="6">
    <source>
        <dbReference type="ARBA" id="ARBA00023163"/>
    </source>
</evidence>
<dbReference type="PANTHER" id="PTHR45801:SF87">
    <property type="entry name" value="OS03G0148900 PROTEIN"/>
    <property type="match status" value="1"/>
</dbReference>
<evidence type="ECO:0000256" key="3">
    <source>
        <dbReference type="ARBA" id="ARBA00022771"/>
    </source>
</evidence>
<evidence type="ECO:0000313" key="12">
    <source>
        <dbReference type="Proteomes" id="UP000823388"/>
    </source>
</evidence>
<dbReference type="PANTHER" id="PTHR45801">
    <property type="entry name" value="OS07G0101800 PROTEIN"/>
    <property type="match status" value="1"/>
</dbReference>
<dbReference type="Pfam" id="PF13912">
    <property type="entry name" value="zf-C2H2_6"/>
    <property type="match status" value="1"/>
</dbReference>
<feature type="region of interest" description="Disordered" evidence="9">
    <location>
        <begin position="1"/>
        <end position="52"/>
    </location>
</feature>
<dbReference type="PROSITE" id="PS50157">
    <property type="entry name" value="ZINC_FINGER_C2H2_2"/>
    <property type="match status" value="1"/>
</dbReference>
<feature type="compositionally biased region" description="Low complexity" evidence="9">
    <location>
        <begin position="40"/>
        <end position="52"/>
    </location>
</feature>
<keyword evidence="5" id="KW-0805">Transcription regulation</keyword>
<accession>A0A8T0UGM3</accession>